<protein>
    <submittedName>
        <fullName evidence="6">Integrase</fullName>
    </submittedName>
</protein>
<organism evidence="6 7">
    <name type="scientific">Allorhizobium borbori</name>
    <dbReference type="NCBI Taxonomy" id="485907"/>
    <lineage>
        <taxon>Bacteria</taxon>
        <taxon>Pseudomonadati</taxon>
        <taxon>Pseudomonadota</taxon>
        <taxon>Alphaproteobacteria</taxon>
        <taxon>Hyphomicrobiales</taxon>
        <taxon>Rhizobiaceae</taxon>
        <taxon>Rhizobium/Agrobacterium group</taxon>
        <taxon>Allorhizobium</taxon>
    </lineage>
</organism>
<dbReference type="GO" id="GO:0006310">
    <property type="term" value="P:DNA recombination"/>
    <property type="evidence" value="ECO:0007669"/>
    <property type="project" value="UniProtKB-KW"/>
</dbReference>
<dbReference type="EMBL" id="JACIDU010000013">
    <property type="protein sequence ID" value="MBB4104544.1"/>
    <property type="molecule type" value="Genomic_DNA"/>
</dbReference>
<dbReference type="Proteomes" id="UP000584824">
    <property type="component" value="Unassembled WGS sequence"/>
</dbReference>
<dbReference type="InterPro" id="IPR013762">
    <property type="entry name" value="Integrase-like_cat_sf"/>
</dbReference>
<reference evidence="6 7" key="1">
    <citation type="submission" date="2020-08" db="EMBL/GenBank/DDBJ databases">
        <title>Genomic Encyclopedia of Type Strains, Phase IV (KMG-IV): sequencing the most valuable type-strain genomes for metagenomic binning, comparative biology and taxonomic classification.</title>
        <authorList>
            <person name="Goeker M."/>
        </authorList>
    </citation>
    <scope>NUCLEOTIDE SEQUENCE [LARGE SCALE GENOMIC DNA]</scope>
    <source>
        <strain evidence="6 7">DSM 26385</strain>
    </source>
</reference>
<dbReference type="InterPro" id="IPR011010">
    <property type="entry name" value="DNA_brk_join_enz"/>
</dbReference>
<dbReference type="RefSeq" id="WP_183793632.1">
    <property type="nucleotide sequence ID" value="NZ_JACIDU010000013.1"/>
</dbReference>
<name>A0A7W6P365_9HYPH</name>
<keyword evidence="7" id="KW-1185">Reference proteome</keyword>
<feature type="domain" description="Tyr recombinase" evidence="5">
    <location>
        <begin position="95"/>
        <end position="274"/>
    </location>
</feature>
<keyword evidence="4" id="KW-0233">DNA recombination</keyword>
<dbReference type="InterPro" id="IPR010998">
    <property type="entry name" value="Integrase_recombinase_N"/>
</dbReference>
<dbReference type="GO" id="GO:0015074">
    <property type="term" value="P:DNA integration"/>
    <property type="evidence" value="ECO:0007669"/>
    <property type="project" value="UniProtKB-KW"/>
</dbReference>
<dbReference type="Gene3D" id="1.10.150.130">
    <property type="match status" value="1"/>
</dbReference>
<dbReference type="PANTHER" id="PTHR30349">
    <property type="entry name" value="PHAGE INTEGRASE-RELATED"/>
    <property type="match status" value="1"/>
</dbReference>
<proteinExistence type="inferred from homology"/>
<keyword evidence="2" id="KW-0229">DNA integration</keyword>
<evidence type="ECO:0000313" key="6">
    <source>
        <dbReference type="EMBL" id="MBB4104544.1"/>
    </source>
</evidence>
<dbReference type="GO" id="GO:0003677">
    <property type="term" value="F:DNA binding"/>
    <property type="evidence" value="ECO:0007669"/>
    <property type="project" value="UniProtKB-KW"/>
</dbReference>
<evidence type="ECO:0000256" key="1">
    <source>
        <dbReference type="ARBA" id="ARBA00008857"/>
    </source>
</evidence>
<evidence type="ECO:0000313" key="7">
    <source>
        <dbReference type="Proteomes" id="UP000584824"/>
    </source>
</evidence>
<sequence>MLIKKYRASPRFQNELADRTRADYQKVFNYLKAIEDTPLARFNPPLVAKIRDKALAKHKFRFANYVRTVIAVIFDWGLEYGYTKENPTKGVKVAQRPKNLPDANRPWTDAERETVLAALPSHMTLPMVLMMYYALDPQDALGLPKTAISATGIDTRRGKTGQAFYLSIMEPLAEALSQAPTHDAITLCANSHGKPWTYNGFSTNWAKIKGKLEQEGKVQPGLTLKGLRHTVASILREMGKDYGTIQLVLGHATEAMARHYSRRADMTRQATATVTDFEAEMNKRKTKIVKPGD</sequence>
<evidence type="ECO:0000256" key="4">
    <source>
        <dbReference type="ARBA" id="ARBA00023172"/>
    </source>
</evidence>
<evidence type="ECO:0000256" key="2">
    <source>
        <dbReference type="ARBA" id="ARBA00022908"/>
    </source>
</evidence>
<dbReference type="Gene3D" id="1.10.443.10">
    <property type="entry name" value="Intergrase catalytic core"/>
    <property type="match status" value="1"/>
</dbReference>
<gene>
    <name evidence="6" type="ORF">GGQ66_003122</name>
</gene>
<dbReference type="InterPro" id="IPR050090">
    <property type="entry name" value="Tyrosine_recombinase_XerCD"/>
</dbReference>
<comment type="similarity">
    <text evidence="1">Belongs to the 'phage' integrase family.</text>
</comment>
<keyword evidence="3" id="KW-0238">DNA-binding</keyword>
<dbReference type="InterPro" id="IPR002104">
    <property type="entry name" value="Integrase_catalytic"/>
</dbReference>
<dbReference type="PANTHER" id="PTHR30349:SF64">
    <property type="entry name" value="PROPHAGE INTEGRASE INTD-RELATED"/>
    <property type="match status" value="1"/>
</dbReference>
<accession>A0A7W6P365</accession>
<dbReference type="Pfam" id="PF00589">
    <property type="entry name" value="Phage_integrase"/>
    <property type="match status" value="1"/>
</dbReference>
<dbReference type="AlphaFoldDB" id="A0A7W6P365"/>
<dbReference type="SUPFAM" id="SSF56349">
    <property type="entry name" value="DNA breaking-rejoining enzymes"/>
    <property type="match status" value="1"/>
</dbReference>
<comment type="caution">
    <text evidence="6">The sequence shown here is derived from an EMBL/GenBank/DDBJ whole genome shotgun (WGS) entry which is preliminary data.</text>
</comment>
<evidence type="ECO:0000259" key="5">
    <source>
        <dbReference type="PROSITE" id="PS51898"/>
    </source>
</evidence>
<dbReference type="PROSITE" id="PS51898">
    <property type="entry name" value="TYR_RECOMBINASE"/>
    <property type="match status" value="1"/>
</dbReference>
<evidence type="ECO:0000256" key="3">
    <source>
        <dbReference type="ARBA" id="ARBA00023125"/>
    </source>
</evidence>